<evidence type="ECO:0000256" key="1">
    <source>
        <dbReference type="SAM" id="MobiDB-lite"/>
    </source>
</evidence>
<dbReference type="AlphaFoldDB" id="A0A426Y6K5"/>
<organism evidence="2 3">
    <name type="scientific">Ensete ventricosum</name>
    <name type="common">Abyssinian banana</name>
    <name type="synonym">Musa ensete</name>
    <dbReference type="NCBI Taxonomy" id="4639"/>
    <lineage>
        <taxon>Eukaryota</taxon>
        <taxon>Viridiplantae</taxon>
        <taxon>Streptophyta</taxon>
        <taxon>Embryophyta</taxon>
        <taxon>Tracheophyta</taxon>
        <taxon>Spermatophyta</taxon>
        <taxon>Magnoliopsida</taxon>
        <taxon>Liliopsida</taxon>
        <taxon>Zingiberales</taxon>
        <taxon>Musaceae</taxon>
        <taxon>Ensete</taxon>
    </lineage>
</organism>
<sequence>MPFSASPATAPSPIPSSRPEQSSRWRPSPLTPLLLLYYYLLHPPLSLAAGSNLWLRSFQPPRPSSFVGQHLATSSDCFFHAQTSASQRPFYFLRQRPCQQCCPTVPFLYRRNQQDRHRSPGIVSSPTAREAGQGPRSWARSRRPIKLGETLLTHRLHLLSGSELGAINSHNRTQAPHQFYLAESALIACAASPTPQSRLSVSQPPLPPLLRRRGWLSAEVILRSTQRAPPFSCIAILLRLLPNHVDGVRYRKQPPTSMLPVDSAFNLPLA</sequence>
<proteinExistence type="predicted"/>
<dbReference type="Proteomes" id="UP000287651">
    <property type="component" value="Unassembled WGS sequence"/>
</dbReference>
<comment type="caution">
    <text evidence="2">The sequence shown here is derived from an EMBL/GenBank/DDBJ whole genome shotgun (WGS) entry which is preliminary data.</text>
</comment>
<reference evidence="2 3" key="1">
    <citation type="journal article" date="2014" name="Agronomy (Basel)">
        <title>A Draft Genome Sequence for Ensete ventricosum, the Drought-Tolerant Tree Against Hunger.</title>
        <authorList>
            <person name="Harrison J."/>
            <person name="Moore K.A."/>
            <person name="Paszkiewicz K."/>
            <person name="Jones T."/>
            <person name="Grant M."/>
            <person name="Ambacheew D."/>
            <person name="Muzemil S."/>
            <person name="Studholme D.J."/>
        </authorList>
    </citation>
    <scope>NUCLEOTIDE SEQUENCE [LARGE SCALE GENOMIC DNA]</scope>
</reference>
<dbReference type="EMBL" id="AMZH03014589">
    <property type="protein sequence ID" value="RRT47379.1"/>
    <property type="molecule type" value="Genomic_DNA"/>
</dbReference>
<gene>
    <name evidence="2" type="ORF">B296_00024605</name>
</gene>
<accession>A0A426Y6K5</accession>
<name>A0A426Y6K5_ENSVE</name>
<protein>
    <submittedName>
        <fullName evidence="2">Uncharacterized protein</fullName>
    </submittedName>
</protein>
<feature type="region of interest" description="Disordered" evidence="1">
    <location>
        <begin position="1"/>
        <end position="25"/>
    </location>
</feature>
<evidence type="ECO:0000313" key="3">
    <source>
        <dbReference type="Proteomes" id="UP000287651"/>
    </source>
</evidence>
<evidence type="ECO:0000313" key="2">
    <source>
        <dbReference type="EMBL" id="RRT47379.1"/>
    </source>
</evidence>
<feature type="region of interest" description="Disordered" evidence="1">
    <location>
        <begin position="116"/>
        <end position="140"/>
    </location>
</feature>